<evidence type="ECO:0000256" key="1">
    <source>
        <dbReference type="ARBA" id="ARBA00004604"/>
    </source>
</evidence>
<proteinExistence type="inferred from homology"/>
<dbReference type="InParanoid" id="K2R6N3"/>
<dbReference type="STRING" id="1126212.K2R6N3"/>
<protein>
    <submittedName>
        <fullName evidence="7">RNA polymerase I associated factor A49-like protein</fullName>
    </submittedName>
</protein>
<comment type="caution">
    <text evidence="7">The sequence shown here is derived from an EMBL/GenBank/DDBJ whole genome shotgun (WGS) entry which is preliminary data.</text>
</comment>
<feature type="region of interest" description="Disordered" evidence="6">
    <location>
        <begin position="1"/>
        <end position="24"/>
    </location>
</feature>
<dbReference type="FunCoup" id="K2R6N3">
    <property type="interactions" value="630"/>
</dbReference>
<dbReference type="InterPro" id="IPR009668">
    <property type="entry name" value="RNA_pol-assoc_fac_A49-like"/>
</dbReference>
<name>K2R6N3_MACPH</name>
<keyword evidence="4" id="KW-0804">Transcription</keyword>
<organism evidence="7 8">
    <name type="scientific">Macrophomina phaseolina (strain MS6)</name>
    <name type="common">Charcoal rot fungus</name>
    <dbReference type="NCBI Taxonomy" id="1126212"/>
    <lineage>
        <taxon>Eukaryota</taxon>
        <taxon>Fungi</taxon>
        <taxon>Dikarya</taxon>
        <taxon>Ascomycota</taxon>
        <taxon>Pezizomycotina</taxon>
        <taxon>Dothideomycetes</taxon>
        <taxon>Dothideomycetes incertae sedis</taxon>
        <taxon>Botryosphaeriales</taxon>
        <taxon>Botryosphaeriaceae</taxon>
        <taxon>Macrophomina</taxon>
    </lineage>
</organism>
<dbReference type="AlphaFoldDB" id="K2R6N3"/>
<comment type="similarity">
    <text evidence="2">Belongs to the eukaryotic RPA49/POLR1E RNA polymerase subunit family.</text>
</comment>
<evidence type="ECO:0000256" key="5">
    <source>
        <dbReference type="ARBA" id="ARBA00023242"/>
    </source>
</evidence>
<evidence type="ECO:0000313" key="7">
    <source>
        <dbReference type="EMBL" id="EKG09888.1"/>
    </source>
</evidence>
<dbReference type="GO" id="GO:0005730">
    <property type="term" value="C:nucleolus"/>
    <property type="evidence" value="ECO:0007669"/>
    <property type="project" value="UniProtKB-SubCell"/>
</dbReference>
<dbReference type="GO" id="GO:0003677">
    <property type="term" value="F:DNA binding"/>
    <property type="evidence" value="ECO:0007669"/>
    <property type="project" value="InterPro"/>
</dbReference>
<evidence type="ECO:0000256" key="3">
    <source>
        <dbReference type="ARBA" id="ARBA00022478"/>
    </source>
</evidence>
<evidence type="ECO:0000256" key="2">
    <source>
        <dbReference type="ARBA" id="ARBA00009430"/>
    </source>
</evidence>
<dbReference type="Pfam" id="PF06870">
    <property type="entry name" value="RNA_pol_I_A49"/>
    <property type="match status" value="1"/>
</dbReference>
<evidence type="ECO:0000256" key="4">
    <source>
        <dbReference type="ARBA" id="ARBA00023163"/>
    </source>
</evidence>
<gene>
    <name evidence="7" type="ORF">MPH_13095</name>
</gene>
<evidence type="ECO:0000256" key="6">
    <source>
        <dbReference type="SAM" id="MobiDB-lite"/>
    </source>
</evidence>
<comment type="subcellular location">
    <subcellularLocation>
        <location evidence="1">Nucleus</location>
        <location evidence="1">Nucleolus</location>
    </subcellularLocation>
</comment>
<feature type="compositionally biased region" description="Basic and acidic residues" evidence="6">
    <location>
        <begin position="14"/>
        <end position="24"/>
    </location>
</feature>
<dbReference type="PANTHER" id="PTHR14440">
    <property type="entry name" value="DNA-DIRECTED RNA POLYMERASE I SUBUNIT RPA49"/>
    <property type="match status" value="1"/>
</dbReference>
<dbReference type="HOGENOM" id="CLU_034953_1_0_1"/>
<keyword evidence="5" id="KW-0539">Nucleus</keyword>
<dbReference type="EMBL" id="AHHD01000564">
    <property type="protein sequence ID" value="EKG09888.1"/>
    <property type="molecule type" value="Genomic_DNA"/>
</dbReference>
<dbReference type="VEuPathDB" id="FungiDB:MPH_13095"/>
<dbReference type="GO" id="GO:0000428">
    <property type="term" value="C:DNA-directed RNA polymerase complex"/>
    <property type="evidence" value="ECO:0007669"/>
    <property type="project" value="UniProtKB-KW"/>
</dbReference>
<dbReference type="eggNOG" id="KOG4183">
    <property type="taxonomic scope" value="Eukaryota"/>
</dbReference>
<dbReference type="Proteomes" id="UP000007129">
    <property type="component" value="Unassembled WGS sequence"/>
</dbReference>
<dbReference type="GO" id="GO:0006351">
    <property type="term" value="P:DNA-templated transcription"/>
    <property type="evidence" value="ECO:0007669"/>
    <property type="project" value="InterPro"/>
</dbReference>
<sequence length="441" mass="49696">MPDGSEKKRKRHADKNDRPFKKVAIDQPDRPVKLAVLDDNDQLGPVVAATPGISFPSGLALKAYKKENDKRRYELLLQSSDHPRLDFSAREECDGTADSLLKHYVGVYDPKTGDLQVMEAHKLTLRSTLRSETEEIRVQRDQGADKARQTNFSLRQDLGKEFGTKKAKKALASITENAITPTAGAAEGKVTDAVAKAVLESMAGATADMPTREALQAAVDENKPRPKANLEATTPAEVYTPEELIGNESMRLLDVKSWIDAAAKKEDIQLTSMFVARRIEELALKRDVKKLKVMKYMLLLIDFLAALRSGRNGAKRLPKREELEKKTNASGSLLEGVRRKFTEGTEMTKWHVDYLITHLAALSLFIDNYSVDTFDLREDLRLDNKQIAQYYHEIGCKVGPPTEKDREQHKWTKAEAVNHKIARLKIPLDFPKQRAIPMRKR</sequence>
<accession>K2R6N3</accession>
<dbReference type="OrthoDB" id="532500at2759"/>
<evidence type="ECO:0000313" key="8">
    <source>
        <dbReference type="Proteomes" id="UP000007129"/>
    </source>
</evidence>
<reference evidence="7 8" key="1">
    <citation type="journal article" date="2012" name="BMC Genomics">
        <title>Tools to kill: Genome of one of the most destructive plant pathogenic fungi Macrophomina phaseolina.</title>
        <authorList>
            <person name="Islam M.S."/>
            <person name="Haque M.S."/>
            <person name="Islam M.M."/>
            <person name="Emdad E.M."/>
            <person name="Halim A."/>
            <person name="Hossen Q.M.M."/>
            <person name="Hossain M.Z."/>
            <person name="Ahmed B."/>
            <person name="Rahim S."/>
            <person name="Rahman M.S."/>
            <person name="Alam M.M."/>
            <person name="Hou S."/>
            <person name="Wan X."/>
            <person name="Saito J.A."/>
            <person name="Alam M."/>
        </authorList>
    </citation>
    <scope>NUCLEOTIDE SEQUENCE [LARGE SCALE GENOMIC DNA]</scope>
    <source>
        <strain evidence="7 8">MS6</strain>
    </source>
</reference>
<keyword evidence="3" id="KW-0240">DNA-directed RNA polymerase</keyword>
<dbReference type="SMR" id="K2R6N3"/>